<evidence type="ECO:0000256" key="1">
    <source>
        <dbReference type="ARBA" id="ARBA00004141"/>
    </source>
</evidence>
<feature type="transmembrane region" description="Helical" evidence="6">
    <location>
        <begin position="134"/>
        <end position="154"/>
    </location>
</feature>
<dbReference type="GO" id="GO:0006672">
    <property type="term" value="P:ceramide metabolic process"/>
    <property type="evidence" value="ECO:0007669"/>
    <property type="project" value="InterPro"/>
</dbReference>
<evidence type="ECO:0000256" key="4">
    <source>
        <dbReference type="ARBA" id="ARBA00022989"/>
    </source>
</evidence>
<evidence type="ECO:0000313" key="7">
    <source>
        <dbReference type="EMBL" id="QHT38683.1"/>
    </source>
</evidence>
<feature type="transmembrane region" description="Helical" evidence="6">
    <location>
        <begin position="82"/>
        <end position="101"/>
    </location>
</feature>
<dbReference type="Pfam" id="PF05875">
    <property type="entry name" value="Ceramidase"/>
    <property type="match status" value="1"/>
</dbReference>
<evidence type="ECO:0000256" key="3">
    <source>
        <dbReference type="ARBA" id="ARBA00022801"/>
    </source>
</evidence>
<keyword evidence="5 6" id="KW-0472">Membrane</keyword>
<keyword evidence="4 6" id="KW-1133">Transmembrane helix</keyword>
<organism evidence="7">
    <name type="scientific">viral metagenome</name>
    <dbReference type="NCBI Taxonomy" id="1070528"/>
    <lineage>
        <taxon>unclassified sequences</taxon>
        <taxon>metagenomes</taxon>
        <taxon>organismal metagenomes</taxon>
    </lineage>
</organism>
<evidence type="ECO:0000256" key="2">
    <source>
        <dbReference type="ARBA" id="ARBA00022692"/>
    </source>
</evidence>
<reference evidence="7" key="1">
    <citation type="journal article" date="2020" name="Nature">
        <title>Giant virus diversity and host interactions through global metagenomics.</title>
        <authorList>
            <person name="Schulz F."/>
            <person name="Roux S."/>
            <person name="Paez-Espino D."/>
            <person name="Jungbluth S."/>
            <person name="Walsh D.A."/>
            <person name="Denef V.J."/>
            <person name="McMahon K.D."/>
            <person name="Konstantinidis K.T."/>
            <person name="Eloe-Fadrosh E.A."/>
            <person name="Kyrpides N.C."/>
            <person name="Woyke T."/>
        </authorList>
    </citation>
    <scope>NUCLEOTIDE SEQUENCE</scope>
    <source>
        <strain evidence="7">GVMAG-S-ERX556106-38</strain>
    </source>
</reference>
<dbReference type="InterPro" id="IPR008901">
    <property type="entry name" value="ACER"/>
</dbReference>
<feature type="transmembrane region" description="Helical" evidence="6">
    <location>
        <begin position="190"/>
        <end position="208"/>
    </location>
</feature>
<feature type="transmembrane region" description="Helical" evidence="6">
    <location>
        <begin position="28"/>
        <end position="45"/>
    </location>
</feature>
<proteinExistence type="predicted"/>
<feature type="transmembrane region" description="Helical" evidence="6">
    <location>
        <begin position="50"/>
        <end position="70"/>
    </location>
</feature>
<keyword evidence="2 6" id="KW-0812">Transmembrane</keyword>
<protein>
    <submittedName>
        <fullName evidence="7">Uncharacterized protein</fullName>
    </submittedName>
</protein>
<sequence length="231" mass="27115">MNAITDSNEFIHNFCESRLTNNQPPEMYNSYTSLIITFFPLIMGFPKNNIFYNVACMLAFNGVASFYYHYTLSWIGKQADEISMILATYYGMWGLLKMYYINSDRKMLNWYNGWNTISMISFLVFNTVSHYDYLFPYLFSIYILTTILMIRTVALKYNLVYKPYLLTSGVGAEAWIVSEIYCTEFTKYGHVIWHLLFPLGFYSLVLAYDNHLKTMRITKHSIPSHPSINNL</sequence>
<keyword evidence="3" id="KW-0378">Hydrolase</keyword>
<dbReference type="GO" id="GO:0016811">
    <property type="term" value="F:hydrolase activity, acting on carbon-nitrogen (but not peptide) bonds, in linear amides"/>
    <property type="evidence" value="ECO:0007669"/>
    <property type="project" value="InterPro"/>
</dbReference>
<dbReference type="EMBL" id="MN738833">
    <property type="protein sequence ID" value="QHT38683.1"/>
    <property type="molecule type" value="Genomic_DNA"/>
</dbReference>
<evidence type="ECO:0000256" key="5">
    <source>
        <dbReference type="ARBA" id="ARBA00023136"/>
    </source>
</evidence>
<name>A0A6C0FDI8_9ZZZZ</name>
<accession>A0A6C0FDI8</accession>
<dbReference type="AlphaFoldDB" id="A0A6C0FDI8"/>
<evidence type="ECO:0000256" key="6">
    <source>
        <dbReference type="SAM" id="Phobius"/>
    </source>
</evidence>
<dbReference type="GO" id="GO:0016020">
    <property type="term" value="C:membrane"/>
    <property type="evidence" value="ECO:0007669"/>
    <property type="project" value="UniProtKB-SubCell"/>
</dbReference>
<comment type="subcellular location">
    <subcellularLocation>
        <location evidence="1">Membrane</location>
        <topology evidence="1">Multi-pass membrane protein</topology>
    </subcellularLocation>
</comment>